<feature type="domain" description="Isochorismatase-like" evidence="2">
    <location>
        <begin position="7"/>
        <end position="179"/>
    </location>
</feature>
<dbReference type="RefSeq" id="WP_141347171.1">
    <property type="nucleotide sequence ID" value="NZ_BJLF01000025.1"/>
</dbReference>
<dbReference type="PANTHER" id="PTHR43540:SF7">
    <property type="entry name" value="ISOCHORISMATASE FAMILY PROTEIN YECD"/>
    <property type="match status" value="1"/>
</dbReference>
<dbReference type="SUPFAM" id="SSF52499">
    <property type="entry name" value="Isochorismatase-like hydrolases"/>
    <property type="match status" value="1"/>
</dbReference>
<reference evidence="3 4" key="1">
    <citation type="submission" date="2019-06" db="EMBL/GenBank/DDBJ databases">
        <title>Whole genome shotgun sequence of Vibrio inusitatus NBRC 102082.</title>
        <authorList>
            <person name="Hosoyama A."/>
            <person name="Uohara A."/>
            <person name="Ohji S."/>
            <person name="Ichikawa N."/>
        </authorList>
    </citation>
    <scope>NUCLEOTIDE SEQUENCE [LARGE SCALE GENOMIC DNA]</scope>
    <source>
        <strain evidence="3 4">NBRC 102082</strain>
    </source>
</reference>
<dbReference type="OrthoDB" id="9807387at2"/>
<dbReference type="CDD" id="cd00431">
    <property type="entry name" value="cysteine_hydrolases"/>
    <property type="match status" value="1"/>
</dbReference>
<keyword evidence="4" id="KW-1185">Reference proteome</keyword>
<protein>
    <submittedName>
        <fullName evidence="3">Hydrolase</fullName>
    </submittedName>
</protein>
<dbReference type="EMBL" id="BJLF01000025">
    <property type="protein sequence ID" value="GEA52758.1"/>
    <property type="molecule type" value="Genomic_DNA"/>
</dbReference>
<proteinExistence type="predicted"/>
<evidence type="ECO:0000259" key="2">
    <source>
        <dbReference type="Pfam" id="PF00857"/>
    </source>
</evidence>
<comment type="caution">
    <text evidence="3">The sequence shown here is derived from an EMBL/GenBank/DDBJ whole genome shotgun (WGS) entry which is preliminary data.</text>
</comment>
<dbReference type="InterPro" id="IPR000868">
    <property type="entry name" value="Isochorismatase-like_dom"/>
</dbReference>
<accession>A0A4Y3I0K0</accession>
<dbReference type="PANTHER" id="PTHR43540">
    <property type="entry name" value="PEROXYUREIDOACRYLATE/UREIDOACRYLATE AMIDOHYDROLASE-RELATED"/>
    <property type="match status" value="1"/>
</dbReference>
<dbReference type="Gene3D" id="3.40.50.850">
    <property type="entry name" value="Isochorismatase-like"/>
    <property type="match status" value="1"/>
</dbReference>
<dbReference type="AlphaFoldDB" id="A0A4Y3I0K0"/>
<sequence length="181" mass="19875">MGIKKHSALIVIDLQEGIVDKVPTEVATPVVNNSLELCGAFERAKLPVFIVNVAGRSKGLTELQQRASQSDQASPETVWGTVIESFSNKPRFKCLTKYSWGAFTNTVLDEQLKQQGITHVYLTGIATSVGVESTARQAFELDYNVVIVEDAIADMDSACHQHSCEKVFPKMSVLMTTKEIL</sequence>
<gene>
    <name evidence="3" type="ORF">VIN01S_35620</name>
</gene>
<name>A0A4Y3I0K0_9VIBR</name>
<evidence type="ECO:0000313" key="3">
    <source>
        <dbReference type="EMBL" id="GEA52758.1"/>
    </source>
</evidence>
<dbReference type="Pfam" id="PF00857">
    <property type="entry name" value="Isochorismatase"/>
    <property type="match status" value="1"/>
</dbReference>
<dbReference type="InterPro" id="IPR036380">
    <property type="entry name" value="Isochorismatase-like_sf"/>
</dbReference>
<dbReference type="InterPro" id="IPR050272">
    <property type="entry name" value="Isochorismatase-like_hydrls"/>
</dbReference>
<evidence type="ECO:0000256" key="1">
    <source>
        <dbReference type="ARBA" id="ARBA00022801"/>
    </source>
</evidence>
<organism evidence="3 4">
    <name type="scientific">Vibrio inusitatus NBRC 102082</name>
    <dbReference type="NCBI Taxonomy" id="1219070"/>
    <lineage>
        <taxon>Bacteria</taxon>
        <taxon>Pseudomonadati</taxon>
        <taxon>Pseudomonadota</taxon>
        <taxon>Gammaproteobacteria</taxon>
        <taxon>Vibrionales</taxon>
        <taxon>Vibrionaceae</taxon>
        <taxon>Vibrio</taxon>
    </lineage>
</organism>
<evidence type="ECO:0000313" key="4">
    <source>
        <dbReference type="Proteomes" id="UP000318717"/>
    </source>
</evidence>
<dbReference type="GO" id="GO:0016787">
    <property type="term" value="F:hydrolase activity"/>
    <property type="evidence" value="ECO:0007669"/>
    <property type="project" value="UniProtKB-KW"/>
</dbReference>
<dbReference type="Proteomes" id="UP000318717">
    <property type="component" value="Unassembled WGS sequence"/>
</dbReference>
<keyword evidence="1 3" id="KW-0378">Hydrolase</keyword>